<evidence type="ECO:0000313" key="10">
    <source>
        <dbReference type="Proteomes" id="UP001201262"/>
    </source>
</evidence>
<dbReference type="RefSeq" id="XP_046071005.1">
    <property type="nucleotide sequence ID" value="XM_046214124.1"/>
</dbReference>
<dbReference type="AlphaFoldDB" id="A0AAD4PZ55"/>
<reference evidence="9" key="1">
    <citation type="submission" date="2021-12" db="EMBL/GenBank/DDBJ databases">
        <title>Convergent genome expansion in fungi linked to evolution of root-endophyte symbiosis.</title>
        <authorList>
            <consortium name="DOE Joint Genome Institute"/>
            <person name="Ke Y.-H."/>
            <person name="Bonito G."/>
            <person name="Liao H.-L."/>
            <person name="Looney B."/>
            <person name="Rojas-Flechas A."/>
            <person name="Nash J."/>
            <person name="Hameed K."/>
            <person name="Schadt C."/>
            <person name="Martin F."/>
            <person name="Crous P.W."/>
            <person name="Miettinen O."/>
            <person name="Magnuson J.K."/>
            <person name="Labbe J."/>
            <person name="Jacobson D."/>
            <person name="Doktycz M.J."/>
            <person name="Veneault-Fourrey C."/>
            <person name="Kuo A."/>
            <person name="Mondo S."/>
            <person name="Calhoun S."/>
            <person name="Riley R."/>
            <person name="Ohm R."/>
            <person name="LaButti K."/>
            <person name="Andreopoulos B."/>
            <person name="Pangilinan J."/>
            <person name="Nolan M."/>
            <person name="Tritt A."/>
            <person name="Clum A."/>
            <person name="Lipzen A."/>
            <person name="Daum C."/>
            <person name="Barry K."/>
            <person name="Grigoriev I.V."/>
            <person name="Vilgalys R."/>
        </authorList>
    </citation>
    <scope>NUCLEOTIDE SEQUENCE</scope>
    <source>
        <strain evidence="9">PMI_201</strain>
    </source>
</reference>
<feature type="transmembrane region" description="Helical" evidence="7">
    <location>
        <begin position="161"/>
        <end position="182"/>
    </location>
</feature>
<keyword evidence="6 7" id="KW-0472">Membrane</keyword>
<keyword evidence="3" id="KW-0813">Transport</keyword>
<dbReference type="Gene3D" id="1.20.1250.20">
    <property type="entry name" value="MFS general substrate transporter like domains"/>
    <property type="match status" value="1"/>
</dbReference>
<feature type="transmembrane region" description="Helical" evidence="7">
    <location>
        <begin position="385"/>
        <end position="404"/>
    </location>
</feature>
<feature type="transmembrane region" description="Helical" evidence="7">
    <location>
        <begin position="128"/>
        <end position="149"/>
    </location>
</feature>
<proteinExistence type="inferred from homology"/>
<dbReference type="PROSITE" id="PS50850">
    <property type="entry name" value="MFS"/>
    <property type="match status" value="1"/>
</dbReference>
<feature type="transmembrane region" description="Helical" evidence="7">
    <location>
        <begin position="194"/>
        <end position="213"/>
    </location>
</feature>
<feature type="transmembrane region" description="Helical" evidence="7">
    <location>
        <begin position="234"/>
        <end position="253"/>
    </location>
</feature>
<dbReference type="GO" id="GO:0005886">
    <property type="term" value="C:plasma membrane"/>
    <property type="evidence" value="ECO:0007669"/>
    <property type="project" value="TreeGrafter"/>
</dbReference>
<keyword evidence="4 7" id="KW-0812">Transmembrane</keyword>
<keyword evidence="10" id="KW-1185">Reference proteome</keyword>
<comment type="subcellular location">
    <subcellularLocation>
        <location evidence="1">Membrane</location>
        <topology evidence="1">Multi-pass membrane protein</topology>
    </subcellularLocation>
</comment>
<dbReference type="GO" id="GO:0022857">
    <property type="term" value="F:transmembrane transporter activity"/>
    <property type="evidence" value="ECO:0007669"/>
    <property type="project" value="InterPro"/>
</dbReference>
<evidence type="ECO:0000256" key="6">
    <source>
        <dbReference type="ARBA" id="ARBA00023136"/>
    </source>
</evidence>
<feature type="transmembrane region" description="Helical" evidence="7">
    <location>
        <begin position="441"/>
        <end position="469"/>
    </location>
</feature>
<dbReference type="InterPro" id="IPR020846">
    <property type="entry name" value="MFS_dom"/>
</dbReference>
<dbReference type="PANTHER" id="PTHR23501:SF102">
    <property type="entry name" value="DRUG TRANSPORTER, PUTATIVE (AFU_ORTHOLOGUE AFUA_3G08530)-RELATED"/>
    <property type="match status" value="1"/>
</dbReference>
<evidence type="ECO:0000256" key="2">
    <source>
        <dbReference type="ARBA" id="ARBA00007520"/>
    </source>
</evidence>
<feature type="transmembrane region" description="Helical" evidence="7">
    <location>
        <begin position="37"/>
        <end position="55"/>
    </location>
</feature>
<feature type="transmembrane region" description="Helical" evidence="7">
    <location>
        <begin position="319"/>
        <end position="340"/>
    </location>
</feature>
<organism evidence="9 10">
    <name type="scientific">Talaromyces proteolyticus</name>
    <dbReference type="NCBI Taxonomy" id="1131652"/>
    <lineage>
        <taxon>Eukaryota</taxon>
        <taxon>Fungi</taxon>
        <taxon>Dikarya</taxon>
        <taxon>Ascomycota</taxon>
        <taxon>Pezizomycotina</taxon>
        <taxon>Eurotiomycetes</taxon>
        <taxon>Eurotiomycetidae</taxon>
        <taxon>Eurotiales</taxon>
        <taxon>Trichocomaceae</taxon>
        <taxon>Talaromyces</taxon>
        <taxon>Talaromyces sect. Bacilispori</taxon>
    </lineage>
</organism>
<evidence type="ECO:0000259" key="8">
    <source>
        <dbReference type="PROSITE" id="PS50850"/>
    </source>
</evidence>
<feature type="domain" description="Major facilitator superfamily (MFS) profile" evidence="8">
    <location>
        <begin position="36"/>
        <end position="562"/>
    </location>
</feature>
<protein>
    <submittedName>
        <fullName evidence="9">Major facilitator superfamily domain-containing protein</fullName>
    </submittedName>
</protein>
<comment type="caution">
    <text evidence="9">The sequence shown here is derived from an EMBL/GenBank/DDBJ whole genome shotgun (WGS) entry which is preliminary data.</text>
</comment>
<evidence type="ECO:0000256" key="1">
    <source>
        <dbReference type="ARBA" id="ARBA00004141"/>
    </source>
</evidence>
<evidence type="ECO:0000256" key="7">
    <source>
        <dbReference type="SAM" id="Phobius"/>
    </source>
</evidence>
<dbReference type="GeneID" id="70244411"/>
<feature type="transmembrane region" description="Helical" evidence="7">
    <location>
        <begin position="103"/>
        <end position="122"/>
    </location>
</feature>
<comment type="similarity">
    <text evidence="2">Belongs to the major facilitator superfamily. TCR/Tet family.</text>
</comment>
<dbReference type="Pfam" id="PF06609">
    <property type="entry name" value="TRI12"/>
    <property type="match status" value="1"/>
</dbReference>
<dbReference type="InterPro" id="IPR036259">
    <property type="entry name" value="MFS_trans_sf"/>
</dbReference>
<dbReference type="InterPro" id="IPR010573">
    <property type="entry name" value="MFS_Str1/Tri12-like"/>
</dbReference>
<name>A0AAD4PZ55_9EURO</name>
<sequence length="605" mass="64761">MALSKSEESVAVELENVPTDSIAITDDDYRLKIHTKLAIIALAIAYTCSSVASIGPGTTISQVTSDLGDQKVQSWIANVILLPQVGFHPVWGQLSDRFGKKWFIVAGCAFGIIGSVVAGSATKTTVVIGAQALNGLGCSLVLLGIPAGLEITPAKYRAYTMAVMIIINNVLVIATQLSAGAFANMPPDGWRWVYHYSTIFWGLGGLGAAFFYHPPPTRLRRESTVADEFRSIDFAGIALLLSGVVLLVTALTWGGNSYPWKSVQVLPTLIIGSALLIAFCLWGMFIPWPFYLSLFMKDTEAFGTRHGIIDSRFLETRNFLLLLATVFVDGALLYGISTYFPIEVNAIFSDNPFQTNINLLPYTLPLMLGCIVPAYILAGKGHYRTYLTGSLVVISIFCGLLTLVTPSRHAMALVFLGIIGFGSGGPSMLPVVLVSYSVPEFLLGTASTVMTSTRALGGIIGITIFTAIYSNALSTKLPTAVAEAAIEAGLPNSSLAEFLPAFLEKDANLLTSISGVTTQVLVACTNAAKSASAVSFQNVWFVNMAFGLLAAILSMFLLSVKHRMTNHIESALEPGKLRDAQFQISADVADKPVTVVRPSSERSMV</sequence>
<feature type="transmembrane region" description="Helical" evidence="7">
    <location>
        <begin position="360"/>
        <end position="378"/>
    </location>
</feature>
<gene>
    <name evidence="9" type="ORF">BGW36DRAFT_359926</name>
</gene>
<dbReference type="EMBL" id="JAJTJA010000007">
    <property type="protein sequence ID" value="KAH8696067.1"/>
    <property type="molecule type" value="Genomic_DNA"/>
</dbReference>
<evidence type="ECO:0000313" key="9">
    <source>
        <dbReference type="EMBL" id="KAH8696067.1"/>
    </source>
</evidence>
<dbReference type="PANTHER" id="PTHR23501">
    <property type="entry name" value="MAJOR FACILITATOR SUPERFAMILY"/>
    <property type="match status" value="1"/>
</dbReference>
<feature type="transmembrane region" description="Helical" evidence="7">
    <location>
        <begin position="75"/>
        <end position="91"/>
    </location>
</feature>
<dbReference type="SUPFAM" id="SSF103473">
    <property type="entry name" value="MFS general substrate transporter"/>
    <property type="match status" value="1"/>
</dbReference>
<feature type="transmembrane region" description="Helical" evidence="7">
    <location>
        <begin position="265"/>
        <end position="288"/>
    </location>
</feature>
<accession>A0AAD4PZ55</accession>
<evidence type="ECO:0000256" key="3">
    <source>
        <dbReference type="ARBA" id="ARBA00022448"/>
    </source>
</evidence>
<feature type="transmembrane region" description="Helical" evidence="7">
    <location>
        <begin position="410"/>
        <end position="434"/>
    </location>
</feature>
<keyword evidence="5 7" id="KW-1133">Transmembrane helix</keyword>
<dbReference type="Proteomes" id="UP001201262">
    <property type="component" value="Unassembled WGS sequence"/>
</dbReference>
<evidence type="ECO:0000256" key="5">
    <source>
        <dbReference type="ARBA" id="ARBA00022989"/>
    </source>
</evidence>
<feature type="transmembrane region" description="Helical" evidence="7">
    <location>
        <begin position="539"/>
        <end position="560"/>
    </location>
</feature>
<evidence type="ECO:0000256" key="4">
    <source>
        <dbReference type="ARBA" id="ARBA00022692"/>
    </source>
</evidence>